<dbReference type="EMBL" id="CP013107">
    <property type="protein sequence ID" value="APG91480.1"/>
    <property type="molecule type" value="Genomic_DNA"/>
</dbReference>
<organism evidence="1 2">
    <name type="scientific">Sinorhizobium americanum</name>
    <dbReference type="NCBI Taxonomy" id="194963"/>
    <lineage>
        <taxon>Bacteria</taxon>
        <taxon>Pseudomonadati</taxon>
        <taxon>Pseudomonadota</taxon>
        <taxon>Alphaproteobacteria</taxon>
        <taxon>Hyphomicrobiales</taxon>
        <taxon>Rhizobiaceae</taxon>
        <taxon>Sinorhizobium/Ensifer group</taxon>
        <taxon>Sinorhizobium</taxon>
    </lineage>
</organism>
<evidence type="ECO:0000313" key="2">
    <source>
        <dbReference type="Proteomes" id="UP000182306"/>
    </source>
</evidence>
<dbReference type="Proteomes" id="UP000182306">
    <property type="component" value="Chromosome"/>
</dbReference>
<proteinExistence type="predicted"/>
<protein>
    <submittedName>
        <fullName evidence="1">Uncharacterized protein</fullName>
    </submittedName>
</protein>
<dbReference type="KEGG" id="same:SAMCFNEI73_Ch2197"/>
<accession>A0A1L3LN04</accession>
<reference evidence="1 2" key="1">
    <citation type="submission" date="2015-10" db="EMBL/GenBank/DDBJ databases">
        <title>Genomic differences between typical nodule nitrogen-fixing rhizobial strains and those coming from bean seeds.</title>
        <authorList>
            <person name="Peralta H."/>
            <person name="Aguilar-Vera A."/>
            <person name="Diaz R."/>
            <person name="Mora Y."/>
            <person name="Martinez-Batallar G."/>
            <person name="Salazar E."/>
            <person name="Vargas-Lagunas C."/>
            <person name="Encarnacion S."/>
            <person name="Girard L."/>
            <person name="Mora J."/>
        </authorList>
    </citation>
    <scope>NUCLEOTIDE SEQUENCE [LARGE SCALE GENOMIC DNA]</scope>
    <source>
        <strain evidence="1 2">CFNEI 73</strain>
    </source>
</reference>
<dbReference type="AlphaFoldDB" id="A0A1L3LN04"/>
<sequence>MPVLSRAGDGRLPTRSDYEKGAELATRLALPQLADLASQTVD</sequence>
<gene>
    <name evidence="1" type="ORF">SAMCFNEI73_Ch2197</name>
</gene>
<evidence type="ECO:0000313" key="1">
    <source>
        <dbReference type="EMBL" id="APG91480.1"/>
    </source>
</evidence>
<keyword evidence="2" id="KW-1185">Reference proteome</keyword>
<name>A0A1L3LN04_9HYPH</name>